<feature type="compositionally biased region" description="Acidic residues" evidence="1">
    <location>
        <begin position="89"/>
        <end position="100"/>
    </location>
</feature>
<evidence type="ECO:0000256" key="1">
    <source>
        <dbReference type="SAM" id="MobiDB-lite"/>
    </source>
</evidence>
<gene>
    <name evidence="2" type="ORF">PEGY_LOCUS5928</name>
</gene>
<sequence length="157" mass="17952">MDLLGKFSRTVLEDPSFEDATVAVLRDHFNQWVTTALKEEQGVDSGDRGQSGRYRSFVIVDQEALESVLSAPDDDEEAGFVRLVNGEWELEEPSEDELEENDRSPPDEEPLEGCTQHDVGWMKVHYRQVEANGFVDLSDPFGRERYYTRPPEIQSIE</sequence>
<reference evidence="2" key="1">
    <citation type="submission" date="2021-07" db="EMBL/GenBank/DDBJ databases">
        <authorList>
            <person name="Branca A.L. A."/>
        </authorList>
    </citation>
    <scope>NUCLEOTIDE SEQUENCE</scope>
</reference>
<dbReference type="OrthoDB" id="4424523at2759"/>
<protein>
    <submittedName>
        <fullName evidence="2">Uncharacterized protein</fullName>
    </submittedName>
</protein>
<dbReference type="EMBL" id="CAJVRC010000866">
    <property type="protein sequence ID" value="CAG8899836.1"/>
    <property type="molecule type" value="Genomic_DNA"/>
</dbReference>
<dbReference type="AlphaFoldDB" id="A0A9W4KB12"/>
<name>A0A9W4KB12_9EURO</name>
<comment type="caution">
    <text evidence="2">The sequence shown here is derived from an EMBL/GenBank/DDBJ whole genome shotgun (WGS) entry which is preliminary data.</text>
</comment>
<dbReference type="Proteomes" id="UP001154252">
    <property type="component" value="Unassembled WGS sequence"/>
</dbReference>
<feature type="region of interest" description="Disordered" evidence="1">
    <location>
        <begin position="89"/>
        <end position="116"/>
    </location>
</feature>
<organism evidence="2 3">
    <name type="scientific">Penicillium egyptiacum</name>
    <dbReference type="NCBI Taxonomy" id="1303716"/>
    <lineage>
        <taxon>Eukaryota</taxon>
        <taxon>Fungi</taxon>
        <taxon>Dikarya</taxon>
        <taxon>Ascomycota</taxon>
        <taxon>Pezizomycotina</taxon>
        <taxon>Eurotiomycetes</taxon>
        <taxon>Eurotiomycetidae</taxon>
        <taxon>Eurotiales</taxon>
        <taxon>Aspergillaceae</taxon>
        <taxon>Penicillium</taxon>
    </lineage>
</organism>
<proteinExistence type="predicted"/>
<accession>A0A9W4KB12</accession>
<evidence type="ECO:0000313" key="3">
    <source>
        <dbReference type="Proteomes" id="UP001154252"/>
    </source>
</evidence>
<evidence type="ECO:0000313" key="2">
    <source>
        <dbReference type="EMBL" id="CAG8899836.1"/>
    </source>
</evidence>
<keyword evidence="3" id="KW-1185">Reference proteome</keyword>